<dbReference type="RefSeq" id="WP_139064878.1">
    <property type="nucleotide sequence ID" value="NZ_CP040812.1"/>
</dbReference>
<evidence type="ECO:0000313" key="4">
    <source>
        <dbReference type="Proteomes" id="UP000309016"/>
    </source>
</evidence>
<sequence length="185" mass="20190">MKKIFTLLFMSVFALTSCSNDGPQGPPGPPGPQGPPGPGGGDAEIGTVIDLVGTFNAANDYSLLLDFNEENIEVFESDAVLVYMKTGEDGTADGAPVEVFRMLPQTYYINGEALQYNFDFTFFDVLIFLDGTVDLASLDTDYTNDRVFRVVIVPAEFAETMDTLNIDAVLKSLDIQEMDIKKANF</sequence>
<keyword evidence="2" id="KW-0732">Signal</keyword>
<organism evidence="3 4">
    <name type="scientific">Antarcticibacterium flavum</name>
    <dbReference type="NCBI Taxonomy" id="2058175"/>
    <lineage>
        <taxon>Bacteria</taxon>
        <taxon>Pseudomonadati</taxon>
        <taxon>Bacteroidota</taxon>
        <taxon>Flavobacteriia</taxon>
        <taxon>Flavobacteriales</taxon>
        <taxon>Flavobacteriaceae</taxon>
        <taxon>Antarcticibacterium</taxon>
    </lineage>
</organism>
<proteinExistence type="predicted"/>
<gene>
    <name evidence="3" type="ORF">FHG64_02200</name>
</gene>
<dbReference type="Proteomes" id="UP000309016">
    <property type="component" value="Chromosome"/>
</dbReference>
<feature type="signal peptide" evidence="2">
    <location>
        <begin position="1"/>
        <end position="19"/>
    </location>
</feature>
<keyword evidence="4" id="KW-1185">Reference proteome</keyword>
<keyword evidence="3" id="KW-0176">Collagen</keyword>
<dbReference type="OrthoDB" id="1524444at2"/>
<evidence type="ECO:0000313" key="3">
    <source>
        <dbReference type="EMBL" id="QCY68302.1"/>
    </source>
</evidence>
<dbReference type="AlphaFoldDB" id="A0A5B7X0U1"/>
<reference evidence="3 4" key="1">
    <citation type="submission" date="2019-06" db="EMBL/GenBank/DDBJ databases">
        <title>Complete genome sequence of Antarcticibacterium flavum KCTC 52984T from an Antarctic marine sediment.</title>
        <authorList>
            <person name="Lee Y.M."/>
            <person name="Shin S.C."/>
        </authorList>
    </citation>
    <scope>NUCLEOTIDE SEQUENCE [LARGE SCALE GENOMIC DNA]</scope>
    <source>
        <strain evidence="3 4">KCTC 52984</strain>
    </source>
</reference>
<dbReference type="EMBL" id="CP040812">
    <property type="protein sequence ID" value="QCY68302.1"/>
    <property type="molecule type" value="Genomic_DNA"/>
</dbReference>
<dbReference type="KEGG" id="afla:FHG64_02200"/>
<evidence type="ECO:0000256" key="1">
    <source>
        <dbReference type="SAM" id="MobiDB-lite"/>
    </source>
</evidence>
<feature type="region of interest" description="Disordered" evidence="1">
    <location>
        <begin position="19"/>
        <end position="42"/>
    </location>
</feature>
<protein>
    <submittedName>
        <fullName evidence="3">Collagen-like protein</fullName>
    </submittedName>
</protein>
<evidence type="ECO:0000256" key="2">
    <source>
        <dbReference type="SAM" id="SignalP"/>
    </source>
</evidence>
<feature type="chain" id="PRO_5023076781" evidence="2">
    <location>
        <begin position="20"/>
        <end position="185"/>
    </location>
</feature>
<dbReference type="Gene3D" id="1.20.5.320">
    <property type="entry name" value="6-Phosphogluconate Dehydrogenase, domain 3"/>
    <property type="match status" value="1"/>
</dbReference>
<dbReference type="PROSITE" id="PS51257">
    <property type="entry name" value="PROKAR_LIPOPROTEIN"/>
    <property type="match status" value="1"/>
</dbReference>
<accession>A0A5B7X0U1</accession>
<name>A0A5B7X0U1_9FLAO</name>
<feature type="compositionally biased region" description="Pro residues" evidence="1">
    <location>
        <begin position="24"/>
        <end position="38"/>
    </location>
</feature>